<comment type="catalytic activity">
    <reaction evidence="11">
        <text>7,8-dihydroneopterin 3'-triphosphate + H2O = 6-carboxy-5,6,7,8-tetrahydropterin + triphosphate + acetaldehyde + 2 H(+)</text>
        <dbReference type="Rhea" id="RHEA:27966"/>
        <dbReference type="ChEBI" id="CHEBI:15343"/>
        <dbReference type="ChEBI" id="CHEBI:15377"/>
        <dbReference type="ChEBI" id="CHEBI:15378"/>
        <dbReference type="ChEBI" id="CHEBI:18036"/>
        <dbReference type="ChEBI" id="CHEBI:58462"/>
        <dbReference type="ChEBI" id="CHEBI:61032"/>
        <dbReference type="EC" id="4.1.2.50"/>
    </reaction>
</comment>
<dbReference type="Gene3D" id="3.30.479.10">
    <property type="entry name" value="6-pyruvoyl tetrahydropterin synthase/QueD"/>
    <property type="match status" value="1"/>
</dbReference>
<evidence type="ECO:0000256" key="11">
    <source>
        <dbReference type="ARBA" id="ARBA00048807"/>
    </source>
</evidence>
<comment type="cofactor">
    <cofactor evidence="1">
        <name>Zn(2+)</name>
        <dbReference type="ChEBI" id="CHEBI:29105"/>
    </cofactor>
</comment>
<sequence>MHAVEVRDHIMIAHSFKGELFGPAQALHGATFVVDAAFFARDLDENGVVIDIGRAHEALKEILAPLNYRNLDDVPEFAGRNTTTEFLSRHIFDRLAEVARAGGLGRKGGELSTIRVTLHESHAARAWYEAPIG</sequence>
<evidence type="ECO:0000256" key="2">
    <source>
        <dbReference type="ARBA" id="ARBA00002285"/>
    </source>
</evidence>
<proteinExistence type="inferred from homology"/>
<name>A0A839AA60_9HYPH</name>
<protein>
    <recommendedName>
        <fullName evidence="6">6-carboxy-5,6,7,8-tetrahydropterin synthase</fullName>
        <ecNumber evidence="5">4.1.2.50</ecNumber>
    </recommendedName>
    <alternativeName>
        <fullName evidence="10">Queuosine biosynthesis protein QueD</fullName>
    </alternativeName>
</protein>
<dbReference type="PANTHER" id="PTHR12589">
    <property type="entry name" value="PYRUVOYL TETRAHYDROBIOPTERIN SYNTHASE"/>
    <property type="match status" value="1"/>
</dbReference>
<evidence type="ECO:0000256" key="1">
    <source>
        <dbReference type="ARBA" id="ARBA00001947"/>
    </source>
</evidence>
<dbReference type="AlphaFoldDB" id="A0A839AA60"/>
<accession>A0A839AA60</accession>
<dbReference type="InterPro" id="IPR038418">
    <property type="entry name" value="6-PTP_synth/QueD_sf"/>
</dbReference>
<evidence type="ECO:0000256" key="3">
    <source>
        <dbReference type="ARBA" id="ARBA00005061"/>
    </source>
</evidence>
<dbReference type="EMBL" id="JACFXV010000031">
    <property type="protein sequence ID" value="MBA5775914.1"/>
    <property type="molecule type" value="Genomic_DNA"/>
</dbReference>
<evidence type="ECO:0000256" key="7">
    <source>
        <dbReference type="ARBA" id="ARBA00022723"/>
    </source>
</evidence>
<dbReference type="Pfam" id="PF01242">
    <property type="entry name" value="PTPS"/>
    <property type="match status" value="1"/>
</dbReference>
<evidence type="ECO:0000256" key="9">
    <source>
        <dbReference type="ARBA" id="ARBA00023239"/>
    </source>
</evidence>
<dbReference type="UniPathway" id="UPA00391"/>
<evidence type="ECO:0000256" key="6">
    <source>
        <dbReference type="ARBA" id="ARBA00018141"/>
    </source>
</evidence>
<dbReference type="SUPFAM" id="SSF55620">
    <property type="entry name" value="Tetrahydrobiopterin biosynthesis enzymes-like"/>
    <property type="match status" value="1"/>
</dbReference>
<dbReference type="RefSeq" id="WP_182161802.1">
    <property type="nucleotide sequence ID" value="NZ_JACFXV010000031.1"/>
</dbReference>
<evidence type="ECO:0000256" key="5">
    <source>
        <dbReference type="ARBA" id="ARBA00012982"/>
    </source>
</evidence>
<comment type="function">
    <text evidence="2">Catalyzes the conversion of 7,8-dihydroneopterin triphosphate (H2NTP) to 6-carboxy-5,6,7,8-tetrahydropterin (CPH4) and acetaldehyde.</text>
</comment>
<evidence type="ECO:0000256" key="8">
    <source>
        <dbReference type="ARBA" id="ARBA00022833"/>
    </source>
</evidence>
<reference evidence="12 13" key="1">
    <citation type="submission" date="2020-07" db="EMBL/GenBank/DDBJ databases">
        <title>Stappia sp., F7233, whole genome shotgun sequencing project.</title>
        <authorList>
            <person name="Jiang S."/>
            <person name="Liu Z.W."/>
            <person name="Du Z.J."/>
        </authorList>
    </citation>
    <scope>NUCLEOTIDE SEQUENCE [LARGE SCALE GENOMIC DNA]</scope>
    <source>
        <strain evidence="12 13">F7233</strain>
    </source>
</reference>
<evidence type="ECO:0000313" key="13">
    <source>
        <dbReference type="Proteomes" id="UP000541109"/>
    </source>
</evidence>
<organism evidence="12 13">
    <name type="scientific">Stappia albiluteola</name>
    <dbReference type="NCBI Taxonomy" id="2758565"/>
    <lineage>
        <taxon>Bacteria</taxon>
        <taxon>Pseudomonadati</taxon>
        <taxon>Pseudomonadota</taxon>
        <taxon>Alphaproteobacteria</taxon>
        <taxon>Hyphomicrobiales</taxon>
        <taxon>Stappiaceae</taxon>
        <taxon>Stappia</taxon>
    </lineage>
</organism>
<evidence type="ECO:0000256" key="10">
    <source>
        <dbReference type="ARBA" id="ARBA00031449"/>
    </source>
</evidence>
<gene>
    <name evidence="12" type="ORF">H2509_02100</name>
</gene>
<dbReference type="GO" id="GO:0046872">
    <property type="term" value="F:metal ion binding"/>
    <property type="evidence" value="ECO:0007669"/>
    <property type="project" value="UniProtKB-KW"/>
</dbReference>
<comment type="pathway">
    <text evidence="3">Purine metabolism; 7-cyano-7-deazaguanine biosynthesis.</text>
</comment>
<keyword evidence="9" id="KW-0456">Lyase</keyword>
<keyword evidence="8" id="KW-0862">Zinc</keyword>
<dbReference type="InterPro" id="IPR007115">
    <property type="entry name" value="6-PTP_synth/QueD"/>
</dbReference>
<evidence type="ECO:0000313" key="12">
    <source>
        <dbReference type="EMBL" id="MBA5775914.1"/>
    </source>
</evidence>
<keyword evidence="13" id="KW-1185">Reference proteome</keyword>
<dbReference type="GO" id="GO:0070497">
    <property type="term" value="F:6-carboxytetrahydropterin synthase activity"/>
    <property type="evidence" value="ECO:0007669"/>
    <property type="project" value="UniProtKB-EC"/>
</dbReference>
<dbReference type="Proteomes" id="UP000541109">
    <property type="component" value="Unassembled WGS sequence"/>
</dbReference>
<dbReference type="PANTHER" id="PTHR12589:SF7">
    <property type="entry name" value="6-PYRUVOYL TETRAHYDROBIOPTERIN SYNTHASE"/>
    <property type="match status" value="1"/>
</dbReference>
<dbReference type="EC" id="4.1.2.50" evidence="5"/>
<comment type="caution">
    <text evidence="12">The sequence shown here is derived from an EMBL/GenBank/DDBJ whole genome shotgun (WGS) entry which is preliminary data.</text>
</comment>
<evidence type="ECO:0000256" key="4">
    <source>
        <dbReference type="ARBA" id="ARBA00008900"/>
    </source>
</evidence>
<keyword evidence="7" id="KW-0479">Metal-binding</keyword>
<comment type="similarity">
    <text evidence="4">Belongs to the PTPS family. QueD subfamily.</text>
</comment>